<evidence type="ECO:0000313" key="4">
    <source>
        <dbReference type="Proteomes" id="UP000053989"/>
    </source>
</evidence>
<accession>A0A0C3E9G1</accession>
<feature type="region of interest" description="Disordered" evidence="1">
    <location>
        <begin position="343"/>
        <end position="372"/>
    </location>
</feature>
<dbReference type="AlphaFoldDB" id="A0A0C3E9G1"/>
<evidence type="ECO:0000256" key="2">
    <source>
        <dbReference type="SAM" id="Phobius"/>
    </source>
</evidence>
<dbReference type="OrthoDB" id="7862095at2759"/>
<feature type="transmembrane region" description="Helical" evidence="2">
    <location>
        <begin position="96"/>
        <end position="114"/>
    </location>
</feature>
<evidence type="ECO:0000256" key="1">
    <source>
        <dbReference type="SAM" id="MobiDB-lite"/>
    </source>
</evidence>
<evidence type="ECO:0000313" key="3">
    <source>
        <dbReference type="EMBL" id="KIM64994.1"/>
    </source>
</evidence>
<feature type="transmembrane region" description="Helical" evidence="2">
    <location>
        <begin position="20"/>
        <end position="48"/>
    </location>
</feature>
<keyword evidence="2" id="KW-0812">Transmembrane</keyword>
<keyword evidence="2" id="KW-0472">Membrane</keyword>
<dbReference type="Proteomes" id="UP000053989">
    <property type="component" value="Unassembled WGS sequence"/>
</dbReference>
<sequence length="372" mass="41522">MQLNHLKARILHSNTFCCCIPVRIGFTLITILTFLVSGAISVIIWFEVSHSYQLTTNERVAFLLTGITETTLFFLSIVGFVGVVARKQSFVMLYTYFLYAHFVLNVIVGIYFLVTIRQGNRQQFVDYCASVFAGTSAESNCTRLTSISTYVFMTIVAVLLLLELYGTVIATRYVYRLRIQKKDDRSRRLGYFHALSVPPSKHIRQPSDNIELLHPRDSIEASYSTVPYVDPYDLEDPTAMDDSPLTVDVRNPRGHGARPSQLTPSSDGSSRHIRASPPRPNASPTPDVVAETQPQRAHSDWPLGPEMVSPDREDGPESLYMAELSTTAHSALMDHATYIRPVFSSSAGDRPAPGAPPPYSDPPQRLRLGKRP</sequence>
<organism evidence="3 4">
    <name type="scientific">Scleroderma citrinum Foug A</name>
    <dbReference type="NCBI Taxonomy" id="1036808"/>
    <lineage>
        <taxon>Eukaryota</taxon>
        <taxon>Fungi</taxon>
        <taxon>Dikarya</taxon>
        <taxon>Basidiomycota</taxon>
        <taxon>Agaricomycotina</taxon>
        <taxon>Agaricomycetes</taxon>
        <taxon>Agaricomycetidae</taxon>
        <taxon>Boletales</taxon>
        <taxon>Sclerodermatineae</taxon>
        <taxon>Sclerodermataceae</taxon>
        <taxon>Scleroderma</taxon>
    </lineage>
</organism>
<proteinExistence type="predicted"/>
<dbReference type="STRING" id="1036808.A0A0C3E9G1"/>
<keyword evidence="2" id="KW-1133">Transmembrane helix</keyword>
<feature type="transmembrane region" description="Helical" evidence="2">
    <location>
        <begin position="60"/>
        <end position="84"/>
    </location>
</feature>
<dbReference type="EMBL" id="KN822025">
    <property type="protein sequence ID" value="KIM64994.1"/>
    <property type="molecule type" value="Genomic_DNA"/>
</dbReference>
<keyword evidence="4" id="KW-1185">Reference proteome</keyword>
<reference evidence="3 4" key="1">
    <citation type="submission" date="2014-04" db="EMBL/GenBank/DDBJ databases">
        <authorList>
            <consortium name="DOE Joint Genome Institute"/>
            <person name="Kuo A."/>
            <person name="Kohler A."/>
            <person name="Nagy L.G."/>
            <person name="Floudas D."/>
            <person name="Copeland A."/>
            <person name="Barry K.W."/>
            <person name="Cichocki N."/>
            <person name="Veneault-Fourrey C."/>
            <person name="LaButti K."/>
            <person name="Lindquist E.A."/>
            <person name="Lipzen A."/>
            <person name="Lundell T."/>
            <person name="Morin E."/>
            <person name="Murat C."/>
            <person name="Sun H."/>
            <person name="Tunlid A."/>
            <person name="Henrissat B."/>
            <person name="Grigoriev I.V."/>
            <person name="Hibbett D.S."/>
            <person name="Martin F."/>
            <person name="Nordberg H.P."/>
            <person name="Cantor M.N."/>
            <person name="Hua S.X."/>
        </authorList>
    </citation>
    <scope>NUCLEOTIDE SEQUENCE [LARGE SCALE GENOMIC DNA]</scope>
    <source>
        <strain evidence="3 4">Foug A</strain>
    </source>
</reference>
<reference evidence="4" key="2">
    <citation type="submission" date="2015-01" db="EMBL/GenBank/DDBJ databases">
        <title>Evolutionary Origins and Diversification of the Mycorrhizal Mutualists.</title>
        <authorList>
            <consortium name="DOE Joint Genome Institute"/>
            <consortium name="Mycorrhizal Genomics Consortium"/>
            <person name="Kohler A."/>
            <person name="Kuo A."/>
            <person name="Nagy L.G."/>
            <person name="Floudas D."/>
            <person name="Copeland A."/>
            <person name="Barry K.W."/>
            <person name="Cichocki N."/>
            <person name="Veneault-Fourrey C."/>
            <person name="LaButti K."/>
            <person name="Lindquist E.A."/>
            <person name="Lipzen A."/>
            <person name="Lundell T."/>
            <person name="Morin E."/>
            <person name="Murat C."/>
            <person name="Riley R."/>
            <person name="Ohm R."/>
            <person name="Sun H."/>
            <person name="Tunlid A."/>
            <person name="Henrissat B."/>
            <person name="Grigoriev I.V."/>
            <person name="Hibbett D.S."/>
            <person name="Martin F."/>
        </authorList>
    </citation>
    <scope>NUCLEOTIDE SEQUENCE [LARGE SCALE GENOMIC DNA]</scope>
    <source>
        <strain evidence="4">Foug A</strain>
    </source>
</reference>
<feature type="transmembrane region" description="Helical" evidence="2">
    <location>
        <begin position="150"/>
        <end position="175"/>
    </location>
</feature>
<feature type="region of interest" description="Disordered" evidence="1">
    <location>
        <begin position="230"/>
        <end position="316"/>
    </location>
</feature>
<dbReference type="HOGENOM" id="CLU_685452_0_0_1"/>
<dbReference type="InParanoid" id="A0A0C3E9G1"/>
<gene>
    <name evidence="3" type="ORF">SCLCIDRAFT_1212667</name>
</gene>
<protein>
    <submittedName>
        <fullName evidence="3">Uncharacterized protein</fullName>
    </submittedName>
</protein>
<name>A0A0C3E9G1_9AGAM</name>